<proteinExistence type="predicted"/>
<comment type="caution">
    <text evidence="1">The sequence shown here is derived from an EMBL/GenBank/DDBJ whole genome shotgun (WGS) entry which is preliminary data.</text>
</comment>
<gene>
    <name evidence="1" type="ORF">ACFPFU_00970</name>
</gene>
<keyword evidence="2" id="KW-1185">Reference proteome</keyword>
<reference evidence="2" key="1">
    <citation type="journal article" date="2019" name="Int. J. Syst. Evol. Microbiol.">
        <title>The Global Catalogue of Microorganisms (GCM) 10K type strain sequencing project: providing services to taxonomists for standard genome sequencing and annotation.</title>
        <authorList>
            <consortium name="The Broad Institute Genomics Platform"/>
            <consortium name="The Broad Institute Genome Sequencing Center for Infectious Disease"/>
            <person name="Wu L."/>
            <person name="Ma J."/>
        </authorList>
    </citation>
    <scope>NUCLEOTIDE SEQUENCE [LARGE SCALE GENOMIC DNA]</scope>
    <source>
        <strain evidence="2">CGMCC 4.7466</strain>
    </source>
</reference>
<evidence type="ECO:0000313" key="2">
    <source>
        <dbReference type="Proteomes" id="UP001595818"/>
    </source>
</evidence>
<protein>
    <submittedName>
        <fullName evidence="1">Uncharacterized protein</fullName>
    </submittedName>
</protein>
<dbReference type="EMBL" id="JBHSJJ010000001">
    <property type="protein sequence ID" value="MFC4870239.1"/>
    <property type="molecule type" value="Genomic_DNA"/>
</dbReference>
<sequence>MKLLYSEMEIPNPMDGFENILTWFFAGNEAKTMAKSQPELKIIYSGVN</sequence>
<evidence type="ECO:0000313" key="1">
    <source>
        <dbReference type="EMBL" id="MFC4870239.1"/>
    </source>
</evidence>
<organism evidence="1 2">
    <name type="scientific">Negadavirga shengliensis</name>
    <dbReference type="NCBI Taxonomy" id="1389218"/>
    <lineage>
        <taxon>Bacteria</taxon>
        <taxon>Pseudomonadati</taxon>
        <taxon>Bacteroidota</taxon>
        <taxon>Cytophagia</taxon>
        <taxon>Cytophagales</taxon>
        <taxon>Cyclobacteriaceae</taxon>
        <taxon>Negadavirga</taxon>
    </lineage>
</organism>
<dbReference type="Proteomes" id="UP001595818">
    <property type="component" value="Unassembled WGS sequence"/>
</dbReference>
<name>A0ABV9SV99_9BACT</name>
<dbReference type="RefSeq" id="WP_377060607.1">
    <property type="nucleotide sequence ID" value="NZ_JBHSJJ010000001.1"/>
</dbReference>
<accession>A0ABV9SV99</accession>